<keyword evidence="1 5" id="KW-0489">Methyltransferase</keyword>
<feature type="binding site" evidence="5">
    <location>
        <begin position="184"/>
        <end position="187"/>
    </location>
    <ligand>
        <name>substrate</name>
    </ligand>
</feature>
<feature type="binding site" evidence="5">
    <location>
        <begin position="116"/>
        <end position="120"/>
    </location>
    <ligand>
        <name>S-adenosyl-L-methionine</name>
        <dbReference type="ChEBI" id="CHEBI:59789"/>
    </ligand>
</feature>
<evidence type="ECO:0000313" key="8">
    <source>
        <dbReference type="EMBL" id="AEH22941.1"/>
    </source>
</evidence>
<feature type="domain" description="Release factor glutamine methyltransferase N-terminal" evidence="7">
    <location>
        <begin position="6"/>
        <end position="72"/>
    </location>
</feature>
<dbReference type="GO" id="GO:0003676">
    <property type="term" value="F:nucleic acid binding"/>
    <property type="evidence" value="ECO:0007669"/>
    <property type="project" value="InterPro"/>
</dbReference>
<name>F8C5G5_THEGP</name>
<dbReference type="PANTHER" id="PTHR18895:SF74">
    <property type="entry name" value="MTRF1L RELEASE FACTOR GLUTAMINE METHYLTRANSFERASE"/>
    <property type="match status" value="1"/>
</dbReference>
<sequence>MKVLSALKYAKEVLSEIENEEYAKWEALLILSHLLNVPPLNVYLYLDKEIPQKSFLKILEERKKKKPLPYILKTTYFWGRKFYIEEGVLIPRQDTEILISAFLELPLEKGKVLELGVGAGIISITLLLERKELKVFAVDIEPKALKITKKNAKTYEVEKRLFLIKGDWFSPFLEKPLFNAIVSNPPYISFEEWETLGEEVRLYEPKSALVSGKEGTEFQEKLLKFADKYLLKGGFLIFEIGYNQGKRIRELLDLYKWNYKIYRDLKNYERVVVAWKENTLLKVESL</sequence>
<dbReference type="OrthoDB" id="9800643at2"/>
<dbReference type="RefSeq" id="WP_013909639.1">
    <property type="nucleotide sequence ID" value="NC_015682.1"/>
</dbReference>
<evidence type="ECO:0000259" key="7">
    <source>
        <dbReference type="Pfam" id="PF17827"/>
    </source>
</evidence>
<dbReference type="CDD" id="cd02440">
    <property type="entry name" value="AdoMet_MTases"/>
    <property type="match status" value="1"/>
</dbReference>
<dbReference type="NCBIfam" id="TIGR00536">
    <property type="entry name" value="hemK_fam"/>
    <property type="match status" value="1"/>
</dbReference>
<dbReference type="NCBIfam" id="TIGR03534">
    <property type="entry name" value="RF_mod_PrmC"/>
    <property type="match status" value="1"/>
</dbReference>
<comment type="similarity">
    <text evidence="5">Belongs to the protein N5-glutamine methyltransferase family. PrmC subfamily.</text>
</comment>
<dbReference type="Proteomes" id="UP000006583">
    <property type="component" value="Chromosome"/>
</dbReference>
<dbReference type="InterPro" id="IPR019874">
    <property type="entry name" value="RF_methyltr_PrmC"/>
</dbReference>
<dbReference type="eggNOG" id="COG2890">
    <property type="taxonomic scope" value="Bacteria"/>
</dbReference>
<gene>
    <name evidence="5" type="primary">prmC</name>
    <name evidence="8" type="ordered locus">TOPB45_0843</name>
</gene>
<evidence type="ECO:0000256" key="4">
    <source>
        <dbReference type="ARBA" id="ARBA00048391"/>
    </source>
</evidence>
<dbReference type="SUPFAM" id="SSF53335">
    <property type="entry name" value="S-adenosyl-L-methionine-dependent methyltransferases"/>
    <property type="match status" value="1"/>
</dbReference>
<reference evidence="8 9" key="1">
    <citation type="journal article" date="2013" name="Genome Announc.">
        <title>Complete genome sequence of the hyperthermophilic sulfate-reducing bacterium Thermodesulfobacterium geofontis OPF15T.</title>
        <authorList>
            <person name="Elkins J.G."/>
            <person name="Hamilton-Brehm S.D."/>
            <person name="Lucas S."/>
            <person name="Han J."/>
            <person name="Lapidus A."/>
            <person name="Cheng J.F."/>
            <person name="Goodwin L.A."/>
            <person name="Pitluck S."/>
            <person name="Peters L."/>
            <person name="Mikhailova N."/>
            <person name="Davenport K.W."/>
            <person name="Detter J.C."/>
            <person name="Han C.S."/>
            <person name="Tapia R."/>
            <person name="Land M.L."/>
            <person name="Hauser L."/>
            <person name="Kyrpides N.C."/>
            <person name="Ivanova N.N."/>
            <person name="Pagani I."/>
            <person name="Bruce D."/>
            <person name="Woyke T."/>
            <person name="Cottingham R.W."/>
        </authorList>
    </citation>
    <scope>NUCLEOTIDE SEQUENCE [LARGE SCALE GENOMIC DNA]</scope>
    <source>
        <strain evidence="8 9">OPF15</strain>
    </source>
</reference>
<proteinExistence type="inferred from homology"/>
<feature type="binding site" evidence="5">
    <location>
        <position position="168"/>
    </location>
    <ligand>
        <name>S-adenosyl-L-methionine</name>
        <dbReference type="ChEBI" id="CHEBI:59789"/>
    </ligand>
</feature>
<evidence type="ECO:0000256" key="3">
    <source>
        <dbReference type="ARBA" id="ARBA00022691"/>
    </source>
</evidence>
<comment type="function">
    <text evidence="5">Methylates the class 1 translation termination release factors RF1/PrfA and RF2/PrfB on the glutamine residue of the universally conserved GGQ motif.</text>
</comment>
<dbReference type="GO" id="GO:0102559">
    <property type="term" value="F:peptide chain release factor N(5)-glutamine methyltransferase activity"/>
    <property type="evidence" value="ECO:0007669"/>
    <property type="project" value="UniProtKB-EC"/>
</dbReference>
<dbReference type="InterPro" id="IPR040758">
    <property type="entry name" value="PrmC_N"/>
</dbReference>
<dbReference type="InterPro" id="IPR007848">
    <property type="entry name" value="Small_mtfrase_dom"/>
</dbReference>
<protein>
    <recommendedName>
        <fullName evidence="5">Release factor glutamine methyltransferase</fullName>
        <shortName evidence="5">RF MTase</shortName>
        <ecNumber evidence="5">2.1.1.297</ecNumber>
    </recommendedName>
    <alternativeName>
        <fullName evidence="5">N5-glutamine methyltransferase PrmC</fullName>
    </alternativeName>
    <alternativeName>
        <fullName evidence="5">Protein-(glutamine-N5) MTase PrmC</fullName>
    </alternativeName>
    <alternativeName>
        <fullName evidence="5">Protein-glutamine N-methyltransferase PrmC</fullName>
    </alternativeName>
</protein>
<dbReference type="InterPro" id="IPR029063">
    <property type="entry name" value="SAM-dependent_MTases_sf"/>
</dbReference>
<dbReference type="PROSITE" id="PS00092">
    <property type="entry name" value="N6_MTASE"/>
    <property type="match status" value="1"/>
</dbReference>
<organism evidence="8 9">
    <name type="scientific">Thermodesulfobacterium geofontis (strain OPF15)</name>
    <dbReference type="NCBI Taxonomy" id="795359"/>
    <lineage>
        <taxon>Bacteria</taxon>
        <taxon>Pseudomonadati</taxon>
        <taxon>Thermodesulfobacteriota</taxon>
        <taxon>Thermodesulfobacteria</taxon>
        <taxon>Thermodesulfobacteriales</taxon>
        <taxon>Thermodesulfobacteriaceae</taxon>
        <taxon>Thermodesulfobacterium</taxon>
    </lineage>
</organism>
<feature type="binding site" evidence="5">
    <location>
        <position position="184"/>
    </location>
    <ligand>
        <name>S-adenosyl-L-methionine</name>
        <dbReference type="ChEBI" id="CHEBI:59789"/>
    </ligand>
</feature>
<keyword evidence="3 5" id="KW-0949">S-adenosyl-L-methionine</keyword>
<dbReference type="STRING" id="795359.TOPB45_0843"/>
<dbReference type="AlphaFoldDB" id="F8C5G5"/>
<dbReference type="HOGENOM" id="CLU_018398_3_2_0"/>
<dbReference type="Gene3D" id="3.40.50.150">
    <property type="entry name" value="Vaccinia Virus protein VP39"/>
    <property type="match status" value="1"/>
</dbReference>
<feature type="binding site" evidence="5">
    <location>
        <position position="139"/>
    </location>
    <ligand>
        <name>S-adenosyl-L-methionine</name>
        <dbReference type="ChEBI" id="CHEBI:59789"/>
    </ligand>
</feature>
<dbReference type="EC" id="2.1.1.297" evidence="5"/>
<dbReference type="InterPro" id="IPR050320">
    <property type="entry name" value="N5-glutamine_MTase"/>
</dbReference>
<dbReference type="EMBL" id="CP002829">
    <property type="protein sequence ID" value="AEH22941.1"/>
    <property type="molecule type" value="Genomic_DNA"/>
</dbReference>
<keyword evidence="9" id="KW-1185">Reference proteome</keyword>
<evidence type="ECO:0000313" key="9">
    <source>
        <dbReference type="Proteomes" id="UP000006583"/>
    </source>
</evidence>
<evidence type="ECO:0000256" key="1">
    <source>
        <dbReference type="ARBA" id="ARBA00022603"/>
    </source>
</evidence>
<evidence type="ECO:0000256" key="5">
    <source>
        <dbReference type="HAMAP-Rule" id="MF_02126"/>
    </source>
</evidence>
<dbReference type="InterPro" id="IPR002052">
    <property type="entry name" value="DNA_methylase_N6_adenine_CS"/>
</dbReference>
<dbReference type="InterPro" id="IPR004556">
    <property type="entry name" value="HemK-like"/>
</dbReference>
<dbReference type="GO" id="GO:0032259">
    <property type="term" value="P:methylation"/>
    <property type="evidence" value="ECO:0007669"/>
    <property type="project" value="UniProtKB-KW"/>
</dbReference>
<dbReference type="Pfam" id="PF05175">
    <property type="entry name" value="MTS"/>
    <property type="match status" value="1"/>
</dbReference>
<evidence type="ECO:0000259" key="6">
    <source>
        <dbReference type="Pfam" id="PF05175"/>
    </source>
</evidence>
<keyword evidence="2 5" id="KW-0808">Transferase</keyword>
<dbReference type="KEGG" id="top:TOPB45_0843"/>
<dbReference type="Gene3D" id="1.10.8.10">
    <property type="entry name" value="DNA helicase RuvA subunit, C-terminal domain"/>
    <property type="match status" value="1"/>
</dbReference>
<dbReference type="PATRIC" id="fig|795359.3.peg.852"/>
<evidence type="ECO:0000256" key="2">
    <source>
        <dbReference type="ARBA" id="ARBA00022679"/>
    </source>
</evidence>
<dbReference type="Pfam" id="PF17827">
    <property type="entry name" value="PrmC_N"/>
    <property type="match status" value="1"/>
</dbReference>
<dbReference type="HAMAP" id="MF_02126">
    <property type="entry name" value="RF_methyltr_PrmC"/>
    <property type="match status" value="1"/>
</dbReference>
<comment type="catalytic activity">
    <reaction evidence="4 5">
        <text>L-glutaminyl-[peptide chain release factor] + S-adenosyl-L-methionine = N(5)-methyl-L-glutaminyl-[peptide chain release factor] + S-adenosyl-L-homocysteine + H(+)</text>
        <dbReference type="Rhea" id="RHEA:42896"/>
        <dbReference type="Rhea" id="RHEA-COMP:10271"/>
        <dbReference type="Rhea" id="RHEA-COMP:10272"/>
        <dbReference type="ChEBI" id="CHEBI:15378"/>
        <dbReference type="ChEBI" id="CHEBI:30011"/>
        <dbReference type="ChEBI" id="CHEBI:57856"/>
        <dbReference type="ChEBI" id="CHEBI:59789"/>
        <dbReference type="ChEBI" id="CHEBI:61891"/>
        <dbReference type="EC" id="2.1.1.297"/>
    </reaction>
</comment>
<feature type="domain" description="Methyltransferase small" evidence="6">
    <location>
        <begin position="95"/>
        <end position="188"/>
    </location>
</feature>
<accession>F8C5G5</accession>
<dbReference type="PANTHER" id="PTHR18895">
    <property type="entry name" value="HEMK METHYLTRANSFERASE"/>
    <property type="match status" value="1"/>
</dbReference>